<gene>
    <name evidence="1" type="ORF">OSTQU699_LOCUS5825</name>
</gene>
<reference evidence="1" key="1">
    <citation type="submission" date="2020-12" db="EMBL/GenBank/DDBJ databases">
        <authorList>
            <person name="Iha C."/>
        </authorList>
    </citation>
    <scope>NUCLEOTIDE SEQUENCE</scope>
</reference>
<dbReference type="InterPro" id="IPR015943">
    <property type="entry name" value="WD40/YVTN_repeat-like_dom_sf"/>
</dbReference>
<organism evidence="1 2">
    <name type="scientific">Ostreobium quekettii</name>
    <dbReference type="NCBI Taxonomy" id="121088"/>
    <lineage>
        <taxon>Eukaryota</taxon>
        <taxon>Viridiplantae</taxon>
        <taxon>Chlorophyta</taxon>
        <taxon>core chlorophytes</taxon>
        <taxon>Ulvophyceae</taxon>
        <taxon>TCBD clade</taxon>
        <taxon>Bryopsidales</taxon>
        <taxon>Ostreobineae</taxon>
        <taxon>Ostreobiaceae</taxon>
        <taxon>Ostreobium</taxon>
    </lineage>
</organism>
<evidence type="ECO:0000313" key="1">
    <source>
        <dbReference type="EMBL" id="CAD7700466.1"/>
    </source>
</evidence>
<name>A0A8S1IZW9_9CHLO</name>
<dbReference type="AlphaFoldDB" id="A0A8S1IZW9"/>
<keyword evidence="2" id="KW-1185">Reference proteome</keyword>
<dbReference type="Gene3D" id="2.130.10.10">
    <property type="entry name" value="YVTN repeat-like/Quinoprotein amine dehydrogenase"/>
    <property type="match status" value="1"/>
</dbReference>
<comment type="caution">
    <text evidence="1">The sequence shown here is derived from an EMBL/GenBank/DDBJ whole genome shotgun (WGS) entry which is preliminary data.</text>
</comment>
<dbReference type="Proteomes" id="UP000708148">
    <property type="component" value="Unassembled WGS sequence"/>
</dbReference>
<sequence>MTDLYLRTLQPCTAAAGAAPGSFTAPAPQLLINLQTRLALFQLDDDSASLNPLDEFPVFSRVCHLATLPRDGELDAAVICTKDGVTVSAWDGSAMRPLADGICWEAPGGAGPAVRRVEGVAVSGLHAPAGMAGRVGMIAAAVFDEAIHVVRMEAGRCPVTARTGGIHARAEAFGLREALGMAGRGPDWYAHQAITVLDMAFVPAPFESEDQHLLAVLYRIEATIGHLVHLDCLDVNMKDGKLRAGPWHIRKECSLDNISGTSARALLRCAWHGMGWPMGSTGGQCCGREVCGLQRLAGPAPAGGACG</sequence>
<evidence type="ECO:0000313" key="2">
    <source>
        <dbReference type="Proteomes" id="UP000708148"/>
    </source>
</evidence>
<dbReference type="EMBL" id="CAJHUC010001272">
    <property type="protein sequence ID" value="CAD7700466.1"/>
    <property type="molecule type" value="Genomic_DNA"/>
</dbReference>
<accession>A0A8S1IZW9</accession>
<protein>
    <submittedName>
        <fullName evidence="1">Uncharacterized protein</fullName>
    </submittedName>
</protein>
<proteinExistence type="predicted"/>